<evidence type="ECO:0000313" key="3">
    <source>
        <dbReference type="Proteomes" id="UP000477782"/>
    </source>
</evidence>
<dbReference type="Pfam" id="PF00583">
    <property type="entry name" value="Acetyltransf_1"/>
    <property type="match status" value="1"/>
</dbReference>
<gene>
    <name evidence="2" type="ORF">G4Z14_18505</name>
</gene>
<dbReference type="Proteomes" id="UP000477782">
    <property type="component" value="Unassembled WGS sequence"/>
</dbReference>
<evidence type="ECO:0000259" key="1">
    <source>
        <dbReference type="PROSITE" id="PS51186"/>
    </source>
</evidence>
<dbReference type="AlphaFoldDB" id="A0A6M0QXT3"/>
<feature type="domain" description="N-acetyltransferase" evidence="1">
    <location>
        <begin position="105"/>
        <end position="234"/>
    </location>
</feature>
<dbReference type="PROSITE" id="PS51186">
    <property type="entry name" value="GNAT"/>
    <property type="match status" value="1"/>
</dbReference>
<comment type="caution">
    <text evidence="2">The sequence shown here is derived from an EMBL/GenBank/DDBJ whole genome shotgun (WGS) entry which is preliminary data.</text>
</comment>
<dbReference type="SUPFAM" id="SSF55729">
    <property type="entry name" value="Acyl-CoA N-acyltransferases (Nat)"/>
    <property type="match status" value="1"/>
</dbReference>
<sequence length="234" mass="24571">MSVDPAILAEVMEATWPPAARQACGPFMLRDGRGGGKRVSAATVEGPWTAGDLVRAEAAMDAPLFLIRAGDEVLDAALAERGYRSIDPVTAYAAPVDALAGDGPARMTTFPHWPPMQIARALWADAGIGPARLAVMERAEGAKAVILGRANDRASGVAFVACHGRHAMLHALEVIPALRRQGSAQNILRAAAIWAKGEGADTLSVVVTVANAPARALYAAMGMVEVGAYHYRQR</sequence>
<keyword evidence="3" id="KW-1185">Reference proteome</keyword>
<keyword evidence="2" id="KW-0808">Transferase</keyword>
<protein>
    <submittedName>
        <fullName evidence="2">GNAT family N-acetyltransferase</fullName>
    </submittedName>
</protein>
<dbReference type="InterPro" id="IPR016181">
    <property type="entry name" value="Acyl_CoA_acyltransferase"/>
</dbReference>
<dbReference type="GO" id="GO:0016747">
    <property type="term" value="F:acyltransferase activity, transferring groups other than amino-acyl groups"/>
    <property type="evidence" value="ECO:0007669"/>
    <property type="project" value="InterPro"/>
</dbReference>
<evidence type="ECO:0000313" key="2">
    <source>
        <dbReference type="EMBL" id="NEY92275.1"/>
    </source>
</evidence>
<reference evidence="2 3" key="1">
    <citation type="submission" date="2020-02" db="EMBL/GenBank/DDBJ databases">
        <authorList>
            <person name="Chen W.-M."/>
        </authorList>
    </citation>
    <scope>NUCLEOTIDE SEQUENCE [LARGE SCALE GENOMIC DNA]</scope>
    <source>
        <strain evidence="2 3">KMS-5</strain>
    </source>
</reference>
<dbReference type="Gene3D" id="3.40.630.30">
    <property type="match status" value="1"/>
</dbReference>
<proteinExistence type="predicted"/>
<dbReference type="InterPro" id="IPR000182">
    <property type="entry name" value="GNAT_dom"/>
</dbReference>
<organism evidence="2 3">
    <name type="scientific">Tabrizicola oligotrophica</name>
    <dbReference type="NCBI Taxonomy" id="2710650"/>
    <lineage>
        <taxon>Bacteria</taxon>
        <taxon>Pseudomonadati</taxon>
        <taxon>Pseudomonadota</taxon>
        <taxon>Alphaproteobacteria</taxon>
        <taxon>Rhodobacterales</taxon>
        <taxon>Paracoccaceae</taxon>
        <taxon>Tabrizicola</taxon>
    </lineage>
</organism>
<name>A0A6M0QXT3_9RHOB</name>
<accession>A0A6M0QXT3</accession>
<dbReference type="EMBL" id="JAAIVJ010000029">
    <property type="protein sequence ID" value="NEY92275.1"/>
    <property type="molecule type" value="Genomic_DNA"/>
</dbReference>
<dbReference type="RefSeq" id="WP_164628443.1">
    <property type="nucleotide sequence ID" value="NZ_JAAIVJ010000029.1"/>
</dbReference>